<keyword evidence="5" id="KW-0175">Coiled coil</keyword>
<dbReference type="GO" id="GO:0043531">
    <property type="term" value="F:ADP binding"/>
    <property type="evidence" value="ECO:0007669"/>
    <property type="project" value="InterPro"/>
</dbReference>
<feature type="compositionally biased region" description="Polar residues" evidence="6">
    <location>
        <begin position="1664"/>
        <end position="1673"/>
    </location>
</feature>
<dbReference type="Gramene" id="rna16191">
    <property type="protein sequence ID" value="RHN67931.1"/>
    <property type="gene ID" value="gene16191"/>
</dbReference>
<feature type="domain" description="Disease resistance protein At4g27190-like leucine-rich repeats" evidence="8">
    <location>
        <begin position="1243"/>
        <end position="1347"/>
    </location>
</feature>
<comment type="caution">
    <text evidence="9">The sequence shown here is derived from an EMBL/GenBank/DDBJ whole genome shotgun (WGS) entry which is preliminary data.</text>
</comment>
<dbReference type="InterPro" id="IPR027417">
    <property type="entry name" value="P-loop_NTPase"/>
</dbReference>
<evidence type="ECO:0000313" key="9">
    <source>
        <dbReference type="EMBL" id="RHN67931.1"/>
    </source>
</evidence>
<name>A0A396ITA1_MEDTR</name>
<dbReference type="Pfam" id="PF23247">
    <property type="entry name" value="LRR_RPS2"/>
    <property type="match status" value="3"/>
</dbReference>
<evidence type="ECO:0000259" key="8">
    <source>
        <dbReference type="Pfam" id="PF23247"/>
    </source>
</evidence>
<dbReference type="Gene3D" id="1.10.8.430">
    <property type="entry name" value="Helical domain of apoptotic protease-activating factors"/>
    <property type="match status" value="1"/>
</dbReference>
<dbReference type="Gene3D" id="3.80.10.10">
    <property type="entry name" value="Ribonuclease Inhibitor"/>
    <property type="match status" value="3"/>
</dbReference>
<gene>
    <name evidence="9" type="ORF">MtrunA17_Chr3g0108171</name>
</gene>
<dbReference type="InterPro" id="IPR032675">
    <property type="entry name" value="LRR_dom_sf"/>
</dbReference>
<dbReference type="PRINTS" id="PR00364">
    <property type="entry name" value="DISEASERSIST"/>
</dbReference>
<evidence type="ECO:0000256" key="4">
    <source>
        <dbReference type="ARBA" id="ARBA00022840"/>
    </source>
</evidence>
<dbReference type="PANTHER" id="PTHR33463">
    <property type="entry name" value="NB-ARC DOMAIN-CONTAINING PROTEIN-RELATED"/>
    <property type="match status" value="1"/>
</dbReference>
<evidence type="ECO:0000256" key="5">
    <source>
        <dbReference type="SAM" id="Coils"/>
    </source>
</evidence>
<dbReference type="PANTHER" id="PTHR33463:SF105">
    <property type="entry name" value="AND NB-ARC DOMAIN DISEASE RESISTANCE PROTEIN, PUTATIVE-RELATED"/>
    <property type="match status" value="1"/>
</dbReference>
<feature type="compositionally biased region" description="Low complexity" evidence="6">
    <location>
        <begin position="1680"/>
        <end position="1690"/>
    </location>
</feature>
<reference evidence="9" key="1">
    <citation type="journal article" date="2018" name="Nat. Plants">
        <title>Whole-genome landscape of Medicago truncatula symbiotic genes.</title>
        <authorList>
            <person name="Pecrix Y."/>
            <person name="Gamas P."/>
            <person name="Carrere S."/>
        </authorList>
    </citation>
    <scope>NUCLEOTIDE SEQUENCE</scope>
    <source>
        <tissue evidence="9">Leaves</tissue>
    </source>
</reference>
<dbReference type="Gene3D" id="3.40.50.300">
    <property type="entry name" value="P-loop containing nucleotide triphosphate hydrolases"/>
    <property type="match status" value="1"/>
</dbReference>
<feature type="coiled-coil region" evidence="5">
    <location>
        <begin position="1902"/>
        <end position="1950"/>
    </location>
</feature>
<accession>A0A396ITA1</accession>
<dbReference type="Pfam" id="PF00931">
    <property type="entry name" value="NB-ARC"/>
    <property type="match status" value="1"/>
</dbReference>
<keyword evidence="9" id="KW-0378">Hydrolase</keyword>
<protein>
    <submittedName>
        <fullName evidence="9">Putative P-loop containing nucleoside triphosphate hydrolase, leucine-rich repeat domain, L</fullName>
    </submittedName>
</protein>
<feature type="domain" description="Disease resistance protein At4g27190-like leucine-rich repeats" evidence="8">
    <location>
        <begin position="1044"/>
        <end position="1174"/>
    </location>
</feature>
<evidence type="ECO:0000259" key="7">
    <source>
        <dbReference type="Pfam" id="PF00931"/>
    </source>
</evidence>
<dbReference type="GO" id="GO:0005524">
    <property type="term" value="F:ATP binding"/>
    <property type="evidence" value="ECO:0007669"/>
    <property type="project" value="UniProtKB-KW"/>
</dbReference>
<keyword evidence="3" id="KW-0611">Plant defense</keyword>
<dbReference type="SUPFAM" id="SSF52058">
    <property type="entry name" value="L domain-like"/>
    <property type="match status" value="1"/>
</dbReference>
<evidence type="ECO:0000256" key="2">
    <source>
        <dbReference type="ARBA" id="ARBA00022741"/>
    </source>
</evidence>
<dbReference type="GO" id="GO:0006952">
    <property type="term" value="P:defense response"/>
    <property type="evidence" value="ECO:0007669"/>
    <property type="project" value="UniProtKB-KW"/>
</dbReference>
<evidence type="ECO:0000256" key="1">
    <source>
        <dbReference type="ARBA" id="ARBA00008894"/>
    </source>
</evidence>
<dbReference type="GO" id="GO:0016787">
    <property type="term" value="F:hydrolase activity"/>
    <property type="evidence" value="ECO:0007669"/>
    <property type="project" value="UniProtKB-KW"/>
</dbReference>
<organism evidence="9">
    <name type="scientific">Medicago truncatula</name>
    <name type="common">Barrel medic</name>
    <name type="synonym">Medicago tribuloides</name>
    <dbReference type="NCBI Taxonomy" id="3880"/>
    <lineage>
        <taxon>Eukaryota</taxon>
        <taxon>Viridiplantae</taxon>
        <taxon>Streptophyta</taxon>
        <taxon>Embryophyta</taxon>
        <taxon>Tracheophyta</taxon>
        <taxon>Spermatophyta</taxon>
        <taxon>Magnoliopsida</taxon>
        <taxon>eudicotyledons</taxon>
        <taxon>Gunneridae</taxon>
        <taxon>Pentapetalae</taxon>
        <taxon>rosids</taxon>
        <taxon>fabids</taxon>
        <taxon>Fabales</taxon>
        <taxon>Fabaceae</taxon>
        <taxon>Papilionoideae</taxon>
        <taxon>50 kb inversion clade</taxon>
        <taxon>NPAAA clade</taxon>
        <taxon>Hologalegina</taxon>
        <taxon>IRL clade</taxon>
        <taxon>Trifolieae</taxon>
        <taxon>Medicago</taxon>
    </lineage>
</organism>
<comment type="similarity">
    <text evidence="1">Belongs to the disease resistance NB-LRR family.</text>
</comment>
<dbReference type="SUPFAM" id="SSF52047">
    <property type="entry name" value="RNI-like"/>
    <property type="match status" value="1"/>
</dbReference>
<evidence type="ECO:0000256" key="3">
    <source>
        <dbReference type="ARBA" id="ARBA00022821"/>
    </source>
</evidence>
<dbReference type="Proteomes" id="UP000265566">
    <property type="component" value="Chromosome 3"/>
</dbReference>
<dbReference type="InterPro" id="IPR002182">
    <property type="entry name" value="NB-ARC"/>
</dbReference>
<feature type="region of interest" description="Disordered" evidence="6">
    <location>
        <begin position="1460"/>
        <end position="1515"/>
    </location>
</feature>
<dbReference type="SUPFAM" id="SSF52540">
    <property type="entry name" value="P-loop containing nucleoside triphosphate hydrolases"/>
    <property type="match status" value="1"/>
</dbReference>
<feature type="region of interest" description="Disordered" evidence="6">
    <location>
        <begin position="1663"/>
        <end position="1704"/>
    </location>
</feature>
<feature type="domain" description="NB-ARC" evidence="7">
    <location>
        <begin position="172"/>
        <end position="340"/>
    </location>
</feature>
<feature type="compositionally biased region" description="Polar residues" evidence="6">
    <location>
        <begin position="1763"/>
        <end position="1773"/>
    </location>
</feature>
<dbReference type="InterPro" id="IPR050905">
    <property type="entry name" value="Plant_NBS-LRR"/>
</dbReference>
<keyword evidence="4" id="KW-0067">ATP-binding</keyword>
<dbReference type="InterPro" id="IPR042197">
    <property type="entry name" value="Apaf_helical"/>
</dbReference>
<sequence length="1967" mass="223831">MRLEYALNVPKILCWKDQMASFLTDLAKTYVEKLINGVIAESSYICCFTCIANDFEEERSRLETENTTVKQRVDVATSRGEVIQANALFWEKEADELIQEDTKTKQKCLFGFCPHIIWRYKKGKELTNKKEQIKRLIENGKDLVIGLPAPLPDVERYSSRDYISFESRKSKYKELFDALKDDNSYITGLQGMGGTGKTTLAKKVGKELKQCKQFTNVIDTTVSLSPDIRKIQDDIAGPLGLKFDDCSESDRPKKLWSRLTNEGKIDQNEEKKILLIFDDVWDDIDFDKIGIPDNHKDCRILVTTRSLSVCHRLGCNKKIQLEVLSDEEAWTMFQTHAGLKEMSPTSLLDKGRKIANECKGLPVAIAVIASSLKGIQNPKVWDGALKSLQKPMPGDEEVVKIYKCLDVSYDNMKNENAMRLFLLCSVFREDEKISIERLTRLGIGGGLFGDDFDSYDDARNQVVISTTKLVEFSLLLEADRDQSILIMHDLVRDAAQWTSREFQRVKLYHKYQKASVEKKMNIKYLLCEGKPKDVFSFKLDGSKLEILIVIMHKDEDCQNVKIEVPNSFFENITGLRVFHLIYDQYPTIPLSLPHSVQSMKNIRSLLFERVNLGDISILGNLQSLETLDLDDCKIDELPHGIAKLEKFRLLKLESCEIARNNPFEVIEGCSSLEELYFTDSFNDCCKEITFPKLRRFNIDEYSSSEDESSSKCVSIVFEDKFFLTETTLKYCMQEAEVLRLRRIEGEWKNIIPEIVPMDQGMNDIVELRLGSISQLQCLIDTKHTESQVSKVFSKLVVLKLWNQHNLEELFNGPLSFDSLNFLEKLSIQDCKHLKSLFKCKLNLFNLKRLSLKGCPMLISLFQLSTVVSLVLLERLKIKDCEGLENIIIGERKGKESRGEIINDNESTSQGSIFQKLEVLSIEKCPALEFVLPFLYAHDFPALESITIESCDNLKYIFGKDVQLGSLKTMELHDIPNFIDIFPKCNRTMTSSIKRSSSISGDASKPQEQSEPIKCNMFSWTDIYCCGKIYGHRLRSTTLVSKDQPQDNLMKSTFPPLKELELNNCGDGKIIKELSGNVDNFLALERLMVTNNSKVESIFCLNEINEQQMNLALEDIDLDVLPMMTCLFVGPNNSFSLQNLTRIKIKGCEKLKIVFTTSVIRCLPQLYYMRIEECNELKHIIEDDLENTTKTCFPNLKRIVVIKCNKLKYVFSISIYKDLPALYHMRIEECNELRHIIEDDLENKKSSNFMSTTKTCFPKLRILVVEKCNKLKYVFPISISKELPELKVLIIREADELEEIFVSEFDDHKVEIPNLKLVIFENLPSLYHAQGIQFQVVKHRFILNCQKLSLASESTPDFENDISASDFGYDFELFDYWKTLFQQLQRETKGHDSGNENPSPQTTKDFVVGIEVQTASEHKLTSPQIKMKETPQTENELIENAPDLEIPTNLKELMNERSMDQQRSLGETDTAVKPSQGIEISAEEGTTSANAKTITTSLGPLSTSKHKTSSQEYGGGEMAISSPISITRPLTTQEVHVNNLQETSNTNDDQVSLNEDAVVKVTSIVEEQFSKDVEFEVLESKPALIIPSPQAFQSPSMLSGGDPSQLDEELEEMEQTLETKHEFVENVPQQEMPSVAIIPTNSKELMNEQEMEQKRLRGEIDATVKPSQENNVSEISVEEGTTSANAKTKTSSQEEGDNQRAIAYTPIDITKPVTTQDVDVEIWQETSNTNDDQVSLNDDNVMKASSNTEDQFSKDDNILVSKSRPSSIASQFPSKPSEGDPSQIDEDLSSSFVVTGELENLVSNNHLAIEKLSLLTDFLVKHPSVLLRDTSLSSRYKGYAYNSLAELLKFLQTHSVLDVLGSSNSEFVELLQDVRRFPFDKEWLDDVEMRALFPDLQFSQNALQKLLDSEQRVTKEVEEMRLKINIFNQHLEDLKHQLTSSEADLETIIQQKAKILETKAALSAPLGY</sequence>
<dbReference type="EMBL" id="PSQE01000003">
    <property type="protein sequence ID" value="RHN67931.1"/>
    <property type="molecule type" value="Genomic_DNA"/>
</dbReference>
<evidence type="ECO:0000256" key="6">
    <source>
        <dbReference type="SAM" id="MobiDB-lite"/>
    </source>
</evidence>
<keyword evidence="2" id="KW-0547">Nucleotide-binding</keyword>
<dbReference type="InterPro" id="IPR057135">
    <property type="entry name" value="At4g27190-like_LRR"/>
</dbReference>
<feature type="compositionally biased region" description="Polar residues" evidence="6">
    <location>
        <begin position="1483"/>
        <end position="1502"/>
    </location>
</feature>
<proteinExistence type="inferred from homology"/>
<feature type="domain" description="Disease resistance protein At4g27190-like leucine-rich repeats" evidence="8">
    <location>
        <begin position="1175"/>
        <end position="1230"/>
    </location>
</feature>
<feature type="region of interest" description="Disordered" evidence="6">
    <location>
        <begin position="1763"/>
        <end position="1785"/>
    </location>
</feature>